<reference evidence="2 3" key="1">
    <citation type="submission" date="2015-07" db="EMBL/GenBank/DDBJ databases">
        <title>The genome of Melipona quadrifasciata.</title>
        <authorList>
            <person name="Pan H."/>
            <person name="Kapheim K."/>
        </authorList>
    </citation>
    <scope>NUCLEOTIDE SEQUENCE [LARGE SCALE GENOMIC DNA]</scope>
    <source>
        <strain evidence="2">0111107301</strain>
        <tissue evidence="2">Whole body</tissue>
    </source>
</reference>
<evidence type="ECO:0000313" key="3">
    <source>
        <dbReference type="Proteomes" id="UP000053105"/>
    </source>
</evidence>
<name>A0A0M9A5D4_9HYME</name>
<feature type="compositionally biased region" description="Basic and acidic residues" evidence="1">
    <location>
        <begin position="67"/>
        <end position="77"/>
    </location>
</feature>
<feature type="region of interest" description="Disordered" evidence="1">
    <location>
        <begin position="15"/>
        <end position="77"/>
    </location>
</feature>
<proteinExistence type="predicted"/>
<dbReference type="EMBL" id="KQ435730">
    <property type="protein sequence ID" value="KOX77575.1"/>
    <property type="molecule type" value="Genomic_DNA"/>
</dbReference>
<organism evidence="2 3">
    <name type="scientific">Melipona quadrifasciata</name>
    <dbReference type="NCBI Taxonomy" id="166423"/>
    <lineage>
        <taxon>Eukaryota</taxon>
        <taxon>Metazoa</taxon>
        <taxon>Ecdysozoa</taxon>
        <taxon>Arthropoda</taxon>
        <taxon>Hexapoda</taxon>
        <taxon>Insecta</taxon>
        <taxon>Pterygota</taxon>
        <taxon>Neoptera</taxon>
        <taxon>Endopterygota</taxon>
        <taxon>Hymenoptera</taxon>
        <taxon>Apocrita</taxon>
        <taxon>Aculeata</taxon>
        <taxon>Apoidea</taxon>
        <taxon>Anthophila</taxon>
        <taxon>Apidae</taxon>
        <taxon>Melipona</taxon>
    </lineage>
</organism>
<sequence length="368" mass="41563">MKMLLGNSKKILFQDGNLTNSENDSINVSATQPMSEYVSPRQAEGEKGGEEQQDFDIPLPTRRCKNRSVDERSRSQPDGDYTNFAQINFVSVKKNIDYFACDTRVPVLTALLAAKEIAMRIGSLEPYVVLKETFLPFFKRTMVPWKSFTFVMSRIQKKLHDLYPTVFVSRNWEILLVRNELTSGKSISVKNLAQKLITSLPKVIRDYGYIEQILVDNGWKCGQLGSADGILVSPEWRMILETVLPLLFVGNERKVAVRTHAVLTLFAIFHENLWFLGNVLPLYYDIVPTSSKGKESDDFIRFGHSLWSANQLPAQGVKHDGGSGHTHTDATTMINQMSVKPNAKISPNKHPRVQNHKVAVRTHALSVE</sequence>
<gene>
    <name evidence="2" type="ORF">WN51_11001</name>
</gene>
<keyword evidence="3" id="KW-1185">Reference proteome</keyword>
<evidence type="ECO:0000256" key="1">
    <source>
        <dbReference type="SAM" id="MobiDB-lite"/>
    </source>
</evidence>
<accession>A0A0M9A5D4</accession>
<feature type="compositionally biased region" description="Polar residues" evidence="1">
    <location>
        <begin position="16"/>
        <end position="34"/>
    </location>
</feature>
<dbReference type="AlphaFoldDB" id="A0A0M9A5D4"/>
<evidence type="ECO:0000313" key="2">
    <source>
        <dbReference type="EMBL" id="KOX77575.1"/>
    </source>
</evidence>
<protein>
    <submittedName>
        <fullName evidence="2">Uncharacterized protein</fullName>
    </submittedName>
</protein>
<dbReference type="Proteomes" id="UP000053105">
    <property type="component" value="Unassembled WGS sequence"/>
</dbReference>